<dbReference type="PROSITE" id="PS51318">
    <property type="entry name" value="TAT"/>
    <property type="match status" value="1"/>
</dbReference>
<feature type="signal peptide" evidence="4">
    <location>
        <begin position="1"/>
        <end position="27"/>
    </location>
</feature>
<evidence type="ECO:0000256" key="1">
    <source>
        <dbReference type="ARBA" id="ARBA00008520"/>
    </source>
</evidence>
<accession>A0ABS5YV33</accession>
<name>A0ABS5YV33_9ACTN</name>
<protein>
    <submittedName>
        <fullName evidence="5">Sugar ABC transporter substrate-binding protein</fullName>
    </submittedName>
</protein>
<comment type="similarity">
    <text evidence="1">Belongs to the bacterial solute-binding protein 1 family.</text>
</comment>
<evidence type="ECO:0000313" key="6">
    <source>
        <dbReference type="Proteomes" id="UP001519654"/>
    </source>
</evidence>
<keyword evidence="6" id="KW-1185">Reference proteome</keyword>
<dbReference type="RefSeq" id="WP_215791561.1">
    <property type="nucleotide sequence ID" value="NZ_JAHKKG010000008.1"/>
</dbReference>
<reference evidence="5 6" key="1">
    <citation type="submission" date="2021-06" db="EMBL/GenBank/DDBJ databases">
        <title>Actinoplanes lichenicola sp. nov., and Actinoplanes ovalisporus sp. nov., isolated from lichen in Thailand.</title>
        <authorList>
            <person name="Saeng-In P."/>
            <person name="Kanchanasin P."/>
            <person name="Yuki M."/>
            <person name="Kudo T."/>
            <person name="Ohkuma M."/>
            <person name="Phongsopitanun W."/>
            <person name="Tanasupawat S."/>
        </authorList>
    </citation>
    <scope>NUCLEOTIDE SEQUENCE [LARGE SCALE GENOMIC DNA]</scope>
    <source>
        <strain evidence="5 6">NBRC 110975</strain>
    </source>
</reference>
<dbReference type="Gene3D" id="3.40.190.10">
    <property type="entry name" value="Periplasmic binding protein-like II"/>
    <property type="match status" value="1"/>
</dbReference>
<gene>
    <name evidence="5" type="ORF">KOI35_27775</name>
</gene>
<keyword evidence="3 4" id="KW-0732">Signal</keyword>
<dbReference type="PANTHER" id="PTHR30061">
    <property type="entry name" value="MALTOSE-BINDING PERIPLASMIC PROTEIN"/>
    <property type="match status" value="1"/>
</dbReference>
<dbReference type="EMBL" id="JAHKKG010000008">
    <property type="protein sequence ID" value="MBU2667316.1"/>
    <property type="molecule type" value="Genomic_DNA"/>
</dbReference>
<evidence type="ECO:0000256" key="3">
    <source>
        <dbReference type="ARBA" id="ARBA00022729"/>
    </source>
</evidence>
<evidence type="ECO:0000313" key="5">
    <source>
        <dbReference type="EMBL" id="MBU2667316.1"/>
    </source>
</evidence>
<comment type="caution">
    <text evidence="5">The sequence shown here is derived from an EMBL/GenBank/DDBJ whole genome shotgun (WGS) entry which is preliminary data.</text>
</comment>
<keyword evidence="2" id="KW-0813">Transport</keyword>
<dbReference type="Proteomes" id="UP001519654">
    <property type="component" value="Unassembled WGS sequence"/>
</dbReference>
<proteinExistence type="inferred from homology"/>
<evidence type="ECO:0000256" key="2">
    <source>
        <dbReference type="ARBA" id="ARBA00022448"/>
    </source>
</evidence>
<dbReference type="Pfam" id="PF01547">
    <property type="entry name" value="SBP_bac_1"/>
    <property type="match status" value="1"/>
</dbReference>
<dbReference type="InterPro" id="IPR006059">
    <property type="entry name" value="SBP"/>
</dbReference>
<dbReference type="InterPro" id="IPR006311">
    <property type="entry name" value="TAT_signal"/>
</dbReference>
<feature type="chain" id="PRO_5045211594" evidence="4">
    <location>
        <begin position="28"/>
        <end position="447"/>
    </location>
</feature>
<dbReference type="SUPFAM" id="SSF53850">
    <property type="entry name" value="Periplasmic binding protein-like II"/>
    <property type="match status" value="1"/>
</dbReference>
<sequence>MSLITPLSRRRLLAGLAAATASALVLTACGGGDDSGTGSTAGGWSLPSSDPTATIKVLSILDLKTAHMQEVIDAFEKAHPTIKVDYQSVPFDSLNSTLDARIANKGGDPDVYWADQPRISALAARGEAEDLTKAFAGFKSSFDPTAYDSGMFQDKLWALPIANSSQLLYYNKALLKKAGLAEPSADPNQRMTWEQLTKDAAKAKSSGAQYGFLFGQFDRYYQLEPLPVQLGGSPGATGDKNLTPDFTSEQWVKAFTWYGDLFKQGVAPKGMKSEETDPAFVAGRAAYMVEGPWLIPQLGASKVDWGVAPQPVFEGGKPATPTGSWSLAMNPFSKQKEAAAVFMKWMAVDEGGGYIKYRSDPELAASPEGKKIYFQKSVFSSPAGKDAAKIIDFETSNTAVNRVPTIGYIEFETILNQAFADIRNGADAKTALDSASAQLTTAWKKYQ</sequence>
<dbReference type="CDD" id="cd13585">
    <property type="entry name" value="PBP2_TMBP_like"/>
    <property type="match status" value="1"/>
</dbReference>
<organism evidence="5 6">
    <name type="scientific">Paractinoplanes bogorensis</name>
    <dbReference type="NCBI Taxonomy" id="1610840"/>
    <lineage>
        <taxon>Bacteria</taxon>
        <taxon>Bacillati</taxon>
        <taxon>Actinomycetota</taxon>
        <taxon>Actinomycetes</taxon>
        <taxon>Micromonosporales</taxon>
        <taxon>Micromonosporaceae</taxon>
        <taxon>Paractinoplanes</taxon>
    </lineage>
</organism>
<dbReference type="PANTHER" id="PTHR30061:SF50">
    <property type="entry name" value="MALTOSE_MALTODEXTRIN-BINDING PERIPLASMIC PROTEIN"/>
    <property type="match status" value="1"/>
</dbReference>
<evidence type="ECO:0000256" key="4">
    <source>
        <dbReference type="SAM" id="SignalP"/>
    </source>
</evidence>